<comment type="caution">
    <text evidence="1">The sequence shown here is derived from an EMBL/GenBank/DDBJ whole genome shotgun (WGS) entry which is preliminary data.</text>
</comment>
<dbReference type="Proteomes" id="UP001055102">
    <property type="component" value="Unassembled WGS sequence"/>
</dbReference>
<sequence length="118" mass="12188">MSFGLLNEISALVGGVEGVPNLSFDPQTALTALEIVLAPRDERGAVLSASEAGSDAISVHHIQPEVAEQILDWIGAHALDFFVRRFDKSATLLASNAAKLQAVASSLTSSGNSAGKTA</sequence>
<protein>
    <submittedName>
        <fullName evidence="1">Uncharacterized protein</fullName>
    </submittedName>
</protein>
<accession>A0ABQ4SXU4</accession>
<proteinExistence type="predicted"/>
<gene>
    <name evidence="1" type="ORF">AOPFMNJM_3314</name>
</gene>
<evidence type="ECO:0000313" key="1">
    <source>
        <dbReference type="EMBL" id="GJE07982.1"/>
    </source>
</evidence>
<reference evidence="1" key="1">
    <citation type="journal article" date="2021" name="Front. Microbiol.">
        <title>Comprehensive Comparative Genomics and Phenotyping of Methylobacterium Species.</title>
        <authorList>
            <person name="Alessa O."/>
            <person name="Ogura Y."/>
            <person name="Fujitani Y."/>
            <person name="Takami H."/>
            <person name="Hayashi T."/>
            <person name="Sahin N."/>
            <person name="Tani A."/>
        </authorList>
    </citation>
    <scope>NUCLEOTIDE SEQUENCE</scope>
    <source>
        <strain evidence="1">LMG 23639</strain>
    </source>
</reference>
<organism evidence="1 2">
    <name type="scientific">Methylobacterium jeotgali</name>
    <dbReference type="NCBI Taxonomy" id="381630"/>
    <lineage>
        <taxon>Bacteria</taxon>
        <taxon>Pseudomonadati</taxon>
        <taxon>Pseudomonadota</taxon>
        <taxon>Alphaproteobacteria</taxon>
        <taxon>Hyphomicrobiales</taxon>
        <taxon>Methylobacteriaceae</taxon>
        <taxon>Methylobacterium</taxon>
    </lineage>
</organism>
<name>A0ABQ4SXU4_9HYPH</name>
<keyword evidence="2" id="KW-1185">Reference proteome</keyword>
<evidence type="ECO:0000313" key="2">
    <source>
        <dbReference type="Proteomes" id="UP001055102"/>
    </source>
</evidence>
<reference evidence="1" key="2">
    <citation type="submission" date="2021-08" db="EMBL/GenBank/DDBJ databases">
        <authorList>
            <person name="Tani A."/>
            <person name="Ola A."/>
            <person name="Ogura Y."/>
            <person name="Katsura K."/>
            <person name="Hayashi T."/>
        </authorList>
    </citation>
    <scope>NUCLEOTIDE SEQUENCE</scope>
    <source>
        <strain evidence="1">LMG 23639</strain>
    </source>
</reference>
<dbReference type="EMBL" id="BPQR01000058">
    <property type="protein sequence ID" value="GJE07982.1"/>
    <property type="molecule type" value="Genomic_DNA"/>
</dbReference>